<dbReference type="Proteomes" id="UP000468638">
    <property type="component" value="Unassembled WGS sequence"/>
</dbReference>
<dbReference type="SUPFAM" id="SSF51658">
    <property type="entry name" value="Xylose isomerase-like"/>
    <property type="match status" value="1"/>
</dbReference>
<gene>
    <name evidence="2" type="ORF">GLW05_13545</name>
</gene>
<evidence type="ECO:0000313" key="2">
    <source>
        <dbReference type="EMBL" id="MYL34617.1"/>
    </source>
</evidence>
<dbReference type="InterPro" id="IPR013022">
    <property type="entry name" value="Xyl_isomerase-like_TIM-brl"/>
</dbReference>
<dbReference type="Pfam" id="PF01261">
    <property type="entry name" value="AP_endonuc_2"/>
    <property type="match status" value="1"/>
</dbReference>
<evidence type="ECO:0000259" key="1">
    <source>
        <dbReference type="Pfam" id="PF01261"/>
    </source>
</evidence>
<dbReference type="RefSeq" id="WP_160909889.1">
    <property type="nucleotide sequence ID" value="NZ_WMEQ01000010.1"/>
</dbReference>
<evidence type="ECO:0000313" key="3">
    <source>
        <dbReference type="Proteomes" id="UP000468638"/>
    </source>
</evidence>
<dbReference type="OrthoDB" id="2471096at2"/>
<dbReference type="EMBL" id="WMEQ01000010">
    <property type="protein sequence ID" value="MYL34617.1"/>
    <property type="molecule type" value="Genomic_DNA"/>
</dbReference>
<accession>A0A6I5A158</accession>
<protein>
    <submittedName>
        <fullName evidence="2">TIM barrel protein</fullName>
    </submittedName>
</protein>
<organism evidence="2 3">
    <name type="scientific">Pontibacillus yanchengensis</name>
    <dbReference type="NCBI Taxonomy" id="462910"/>
    <lineage>
        <taxon>Bacteria</taxon>
        <taxon>Bacillati</taxon>
        <taxon>Bacillota</taxon>
        <taxon>Bacilli</taxon>
        <taxon>Bacillales</taxon>
        <taxon>Bacillaceae</taxon>
        <taxon>Pontibacillus</taxon>
    </lineage>
</organism>
<comment type="caution">
    <text evidence="2">The sequence shown here is derived from an EMBL/GenBank/DDBJ whole genome shotgun (WGS) entry which is preliminary data.</text>
</comment>
<dbReference type="Gene3D" id="3.20.20.150">
    <property type="entry name" value="Divalent-metal-dependent TIM barrel enzymes"/>
    <property type="match status" value="1"/>
</dbReference>
<proteinExistence type="predicted"/>
<reference evidence="2 3" key="1">
    <citation type="submission" date="2019-11" db="EMBL/GenBank/DDBJ databases">
        <title>Genome sequences of 17 halophilic strains isolated from different environments.</title>
        <authorList>
            <person name="Furrow R.E."/>
        </authorList>
    </citation>
    <scope>NUCLEOTIDE SEQUENCE [LARGE SCALE GENOMIC DNA]</scope>
    <source>
        <strain evidence="2 3">22514_16_FS</strain>
    </source>
</reference>
<dbReference type="InterPro" id="IPR036237">
    <property type="entry name" value="Xyl_isomerase-like_sf"/>
</dbReference>
<feature type="domain" description="Xylose isomerase-like TIM barrel" evidence="1">
    <location>
        <begin position="58"/>
        <end position="267"/>
    </location>
</feature>
<dbReference type="AlphaFoldDB" id="A0A6I5A158"/>
<sequence>MAHKLGMSGSTILSDEAKFDELFRTETDHIEIGEFASEHAFRQFLEKNLNEKSYGIHSPLYRSNSKYDLLEYVQMEPEQAWEQIEQEAEKLSWLGAEYMLVHFPYFKGVVGENGNAQIEAGLQRLSNLQKETNLPIVCEPKLGKGANPAGISHLYNFPIDAWEKYGLHLCMDIGDYLMAVGDGIDQHIQKWNEFIKVVHLHNVVNDTGHYIWNMIHPSQEHDPSYYKVEEIIKQLATGKDKIFVFEHTPHTQPDEQTVREGIQWVRELIVSTS</sequence>
<name>A0A6I5A158_9BACI</name>